<dbReference type="GO" id="GO:0006355">
    <property type="term" value="P:regulation of DNA-templated transcription"/>
    <property type="evidence" value="ECO:0007669"/>
    <property type="project" value="InterPro"/>
</dbReference>
<evidence type="ECO:0000256" key="1">
    <source>
        <dbReference type="SAM" id="MobiDB-lite"/>
    </source>
</evidence>
<accession>A0A412ILT4</accession>
<evidence type="ECO:0000259" key="2">
    <source>
        <dbReference type="Pfam" id="PF01402"/>
    </source>
</evidence>
<evidence type="ECO:0000313" key="3">
    <source>
        <dbReference type="EMBL" id="RGS38922.1"/>
    </source>
</evidence>
<dbReference type="InterPro" id="IPR002145">
    <property type="entry name" value="CopG"/>
</dbReference>
<sequence length="79" mass="9034">MADEKIKRGPGRPTDKRKDTVLRLRIDAETHKKLNRCAEKRQVSMSEIVREAINEIVQEAEAESYDAKVPGGKKTQDNR</sequence>
<feature type="domain" description="Ribbon-helix-helix protein CopG" evidence="2">
    <location>
        <begin position="23"/>
        <end position="55"/>
    </location>
</feature>
<dbReference type="InterPro" id="IPR013321">
    <property type="entry name" value="Arc_rbn_hlx_hlx"/>
</dbReference>
<reference evidence="3 4" key="1">
    <citation type="submission" date="2018-08" db="EMBL/GenBank/DDBJ databases">
        <title>A genome reference for cultivated species of the human gut microbiota.</title>
        <authorList>
            <person name="Zou Y."/>
            <person name="Xue W."/>
            <person name="Luo G."/>
        </authorList>
    </citation>
    <scope>NUCLEOTIDE SEQUENCE [LARGE SCALE GENOMIC DNA]</scope>
    <source>
        <strain evidence="3 4">AF22-21</strain>
    </source>
</reference>
<dbReference type="InterPro" id="IPR010985">
    <property type="entry name" value="Ribbon_hlx_hlx"/>
</dbReference>
<protein>
    <submittedName>
        <fullName evidence="3">Ribbon-helix-helix protein, CopG family</fullName>
    </submittedName>
</protein>
<proteinExistence type="predicted"/>
<organism evidence="3 4">
    <name type="scientific">Coprococcus eutactus</name>
    <dbReference type="NCBI Taxonomy" id="33043"/>
    <lineage>
        <taxon>Bacteria</taxon>
        <taxon>Bacillati</taxon>
        <taxon>Bacillota</taxon>
        <taxon>Clostridia</taxon>
        <taxon>Lachnospirales</taxon>
        <taxon>Lachnospiraceae</taxon>
        <taxon>Coprococcus</taxon>
    </lineage>
</organism>
<name>A0A412ILT4_9FIRM</name>
<dbReference type="AlphaFoldDB" id="A0A412ILT4"/>
<evidence type="ECO:0000313" key="4">
    <source>
        <dbReference type="Proteomes" id="UP000283295"/>
    </source>
</evidence>
<feature type="region of interest" description="Disordered" evidence="1">
    <location>
        <begin position="60"/>
        <end position="79"/>
    </location>
</feature>
<dbReference type="Gene3D" id="1.10.1220.10">
    <property type="entry name" value="Met repressor-like"/>
    <property type="match status" value="1"/>
</dbReference>
<dbReference type="Proteomes" id="UP000283295">
    <property type="component" value="Unassembled WGS sequence"/>
</dbReference>
<dbReference type="RefSeq" id="WP_119203101.1">
    <property type="nucleotide sequence ID" value="NZ_JBDMSD010000002.1"/>
</dbReference>
<comment type="caution">
    <text evidence="3">The sequence shown here is derived from an EMBL/GenBank/DDBJ whole genome shotgun (WGS) entry which is preliminary data.</text>
</comment>
<dbReference type="OrthoDB" id="9812601at2"/>
<gene>
    <name evidence="3" type="ORF">DWX94_11150</name>
</gene>
<dbReference type="Pfam" id="PF01402">
    <property type="entry name" value="RHH_1"/>
    <property type="match status" value="1"/>
</dbReference>
<dbReference type="SUPFAM" id="SSF47598">
    <property type="entry name" value="Ribbon-helix-helix"/>
    <property type="match status" value="1"/>
</dbReference>
<dbReference type="EMBL" id="QRVK01000034">
    <property type="protein sequence ID" value="RGS38922.1"/>
    <property type="molecule type" value="Genomic_DNA"/>
</dbReference>